<keyword evidence="7" id="KW-0812">Transmembrane</keyword>
<dbReference type="InterPro" id="IPR017900">
    <property type="entry name" value="4Fe4S_Fe_S_CS"/>
</dbReference>
<proteinExistence type="predicted"/>
<gene>
    <name evidence="9" type="ORF">ENV62_06945</name>
</gene>
<feature type="transmembrane region" description="Helical" evidence="7">
    <location>
        <begin position="6"/>
        <end position="30"/>
    </location>
</feature>
<dbReference type="EMBL" id="DTHB01000048">
    <property type="protein sequence ID" value="HGB14953.1"/>
    <property type="molecule type" value="Genomic_DNA"/>
</dbReference>
<dbReference type="PROSITE" id="PS00198">
    <property type="entry name" value="4FE4S_FER_1"/>
    <property type="match status" value="1"/>
</dbReference>
<organism evidence="9">
    <name type="scientific">Desulfobacca acetoxidans</name>
    <dbReference type="NCBI Taxonomy" id="60893"/>
    <lineage>
        <taxon>Bacteria</taxon>
        <taxon>Pseudomonadati</taxon>
        <taxon>Thermodesulfobacteriota</taxon>
        <taxon>Desulfobaccia</taxon>
        <taxon>Desulfobaccales</taxon>
        <taxon>Desulfobaccaceae</taxon>
        <taxon>Desulfobacca</taxon>
    </lineage>
</organism>
<dbReference type="PANTHER" id="PTHR30176:SF3">
    <property type="entry name" value="FERREDOXIN-TYPE PROTEIN NAPH"/>
    <property type="match status" value="1"/>
</dbReference>
<dbReference type="InterPro" id="IPR051684">
    <property type="entry name" value="Electron_Trans/Redox"/>
</dbReference>
<keyword evidence="7" id="KW-1133">Transmembrane helix</keyword>
<dbReference type="InterPro" id="IPR017896">
    <property type="entry name" value="4Fe4S_Fe-S-bd"/>
</dbReference>
<feature type="transmembrane region" description="Helical" evidence="7">
    <location>
        <begin position="185"/>
        <end position="206"/>
    </location>
</feature>
<dbReference type="GO" id="GO:0046872">
    <property type="term" value="F:metal ion binding"/>
    <property type="evidence" value="ECO:0007669"/>
    <property type="project" value="UniProtKB-KW"/>
</dbReference>
<accession>A0A7C3WM26</accession>
<feature type="transmembrane region" description="Helical" evidence="7">
    <location>
        <begin position="126"/>
        <end position="144"/>
    </location>
</feature>
<protein>
    <submittedName>
        <fullName evidence="9">4Fe-4S binding protein</fullName>
    </submittedName>
</protein>
<evidence type="ECO:0000256" key="2">
    <source>
        <dbReference type="ARBA" id="ARBA00022485"/>
    </source>
</evidence>
<evidence type="ECO:0000256" key="7">
    <source>
        <dbReference type="SAM" id="Phobius"/>
    </source>
</evidence>
<evidence type="ECO:0000256" key="6">
    <source>
        <dbReference type="ARBA" id="ARBA00023014"/>
    </source>
</evidence>
<keyword evidence="3" id="KW-0479">Metal-binding</keyword>
<keyword evidence="6" id="KW-0411">Iron-sulfur</keyword>
<evidence type="ECO:0000256" key="1">
    <source>
        <dbReference type="ARBA" id="ARBA00022448"/>
    </source>
</evidence>
<evidence type="ECO:0000256" key="4">
    <source>
        <dbReference type="ARBA" id="ARBA00022982"/>
    </source>
</evidence>
<dbReference type="Pfam" id="PF12801">
    <property type="entry name" value="Fer4_5"/>
    <property type="match status" value="3"/>
</dbReference>
<feature type="domain" description="4Fe-4S ferredoxin-type" evidence="8">
    <location>
        <begin position="224"/>
        <end position="255"/>
    </location>
</feature>
<dbReference type="SUPFAM" id="SSF54862">
    <property type="entry name" value="4Fe-4S ferredoxins"/>
    <property type="match status" value="1"/>
</dbReference>
<evidence type="ECO:0000259" key="8">
    <source>
        <dbReference type="PROSITE" id="PS51379"/>
    </source>
</evidence>
<evidence type="ECO:0000256" key="5">
    <source>
        <dbReference type="ARBA" id="ARBA00023004"/>
    </source>
</evidence>
<dbReference type="PROSITE" id="PS51379">
    <property type="entry name" value="4FE4S_FER_2"/>
    <property type="match status" value="2"/>
</dbReference>
<dbReference type="AlphaFoldDB" id="A0A7C3WM26"/>
<name>A0A7C3WM26_9BACT</name>
<keyword evidence="5" id="KW-0408">Iron</keyword>
<dbReference type="Pfam" id="PF13746">
    <property type="entry name" value="Fer4_18"/>
    <property type="match status" value="1"/>
</dbReference>
<keyword evidence="1" id="KW-0813">Transport</keyword>
<dbReference type="GO" id="GO:0051539">
    <property type="term" value="F:4 iron, 4 sulfur cluster binding"/>
    <property type="evidence" value="ECO:0007669"/>
    <property type="project" value="UniProtKB-KW"/>
</dbReference>
<evidence type="ECO:0000256" key="3">
    <source>
        <dbReference type="ARBA" id="ARBA00022723"/>
    </source>
</evidence>
<keyword evidence="2" id="KW-0004">4Fe-4S</keyword>
<feature type="domain" description="4Fe-4S ferredoxin-type" evidence="8">
    <location>
        <begin position="256"/>
        <end position="280"/>
    </location>
</feature>
<dbReference type="Gene3D" id="3.30.70.20">
    <property type="match status" value="1"/>
</dbReference>
<comment type="caution">
    <text evidence="9">The sequence shown here is derived from an EMBL/GenBank/DDBJ whole genome shotgun (WGS) entry which is preliminary data.</text>
</comment>
<dbReference type="PANTHER" id="PTHR30176">
    <property type="entry name" value="FERREDOXIN-TYPE PROTEIN NAPH"/>
    <property type="match status" value="1"/>
</dbReference>
<sequence length="302" mass="33403">MNAFRWLIQTVVALGTNSYFRFLFGGSLIYQGPLKAVCHPGLNCYACPAALFSCPVGAVQNFATSLRFTPPGSFPHTGSMVLGYLGFIGTLVGRLPCGWLCPFGFIQDLLYKIPTPKISLWRPLRYGKYLILVITVLIMPLFVLDHSGLGHPWFCKLICPAGTLLGALPLIVLQPDLWQTLGFYFWNKMTILALIIILAIFISRFFCRTLCPLGAFYALFSRTTLIKLDYLAGNCLHCQACLKVCPTEITPYEEQDSPECIMCLKCVDACKFHALDFGLRHFAGAKASQAAQPPSVIPGKKT</sequence>
<reference evidence="9" key="1">
    <citation type="journal article" date="2020" name="mSystems">
        <title>Genome- and Community-Level Interaction Insights into Carbon Utilization and Element Cycling Functions of Hydrothermarchaeota in Hydrothermal Sediment.</title>
        <authorList>
            <person name="Zhou Z."/>
            <person name="Liu Y."/>
            <person name="Xu W."/>
            <person name="Pan J."/>
            <person name="Luo Z.H."/>
            <person name="Li M."/>
        </authorList>
    </citation>
    <scope>NUCLEOTIDE SEQUENCE [LARGE SCALE GENOMIC DNA]</scope>
    <source>
        <strain evidence="9">SpSt-776</strain>
    </source>
</reference>
<feature type="transmembrane region" description="Helical" evidence="7">
    <location>
        <begin position="83"/>
        <end position="105"/>
    </location>
</feature>
<keyword evidence="7" id="KW-0472">Membrane</keyword>
<dbReference type="GO" id="GO:0005886">
    <property type="term" value="C:plasma membrane"/>
    <property type="evidence" value="ECO:0007669"/>
    <property type="project" value="TreeGrafter"/>
</dbReference>
<feature type="transmembrane region" description="Helical" evidence="7">
    <location>
        <begin position="150"/>
        <end position="173"/>
    </location>
</feature>
<evidence type="ECO:0000313" key="9">
    <source>
        <dbReference type="EMBL" id="HGB14953.1"/>
    </source>
</evidence>
<keyword evidence="4" id="KW-0249">Electron transport</keyword>